<dbReference type="SUPFAM" id="SSF55718">
    <property type="entry name" value="SCP-like"/>
    <property type="match status" value="1"/>
</dbReference>
<gene>
    <name evidence="7" type="ORF">B4N89_43350</name>
</gene>
<dbReference type="InterPro" id="IPR036527">
    <property type="entry name" value="SCP2_sterol-bd_dom_sf"/>
</dbReference>
<keyword evidence="8" id="KW-1185">Reference proteome</keyword>
<dbReference type="AlphaFoldDB" id="A0A1T3NKI0"/>
<dbReference type="Proteomes" id="UP000190037">
    <property type="component" value="Unassembled WGS sequence"/>
</dbReference>
<feature type="binding site" evidence="4">
    <location>
        <begin position="112"/>
        <end position="117"/>
    </location>
    <ligand>
        <name>acetyl-CoA</name>
        <dbReference type="ChEBI" id="CHEBI:57288"/>
    </ligand>
</feature>
<accession>A0A1T3NKI0</accession>
<feature type="binding site" evidence="4">
    <location>
        <begin position="104"/>
        <end position="106"/>
    </location>
    <ligand>
        <name>acetyl-CoA</name>
        <dbReference type="ChEBI" id="CHEBI:57288"/>
    </ligand>
</feature>
<keyword evidence="2 4" id="KW-0808">Transferase</keyword>
<reference evidence="7 8" key="1">
    <citation type="submission" date="2017-03" db="EMBL/GenBank/DDBJ databases">
        <title>Draft genome sequence of Streptomyces scabrisporus NF3, endophyte isolated from Amphipterygium adstringens.</title>
        <authorList>
            <person name="Vazquez M."/>
            <person name="Ceapa C.D."/>
            <person name="Rodriguez Luna D."/>
            <person name="Sanchez Esquivel S."/>
        </authorList>
    </citation>
    <scope>NUCLEOTIDE SEQUENCE [LARGE SCALE GENOMIC DNA]</scope>
    <source>
        <strain evidence="7 8">NF3</strain>
    </source>
</reference>
<sequence length="437" mass="47897">MRHAPRTLSHVCEVPLPVDQTRSRVDGYDFRAPDSWDQFADVVALAYGGYEAVPEYRKIIGDIFEPKRSLLAHRAGETCATLALYSLDMSVPGGRQPIAGIGYVTVDPTHRRRGLMRDLIRRTLTGLHDRGEEAVAALHTTEPAIYGRFGFGSATRAVRIRIPRSSRELSTRPPAAPTDPPPSVRVLDPARCGAEITRIYEHAIDRRPGMPRRDGTWMRRALLDLPERRGGAGRLLCMLAGADDGEPATGYALYSLTAHWENSYPRYEVHVRELFANDPTAYVNLWRALLDIDLGGTVIADRPVDDAILALLDDPRSAAPVARDQLYTRPVDVARALAGRGYGAEVDLVLAVADPICPWNVGRWRLRTGTYEGECARTSAPADLALTVRELGAVHLGGTSLTQLAAAGRVVEHRAGALRAATRAFHHDPAPFCPTVF</sequence>
<evidence type="ECO:0000313" key="8">
    <source>
        <dbReference type="Proteomes" id="UP000190037"/>
    </source>
</evidence>
<evidence type="ECO:0000313" key="7">
    <source>
        <dbReference type="EMBL" id="OPC77357.1"/>
    </source>
</evidence>
<proteinExistence type="inferred from homology"/>
<dbReference type="InterPro" id="IPR016181">
    <property type="entry name" value="Acyl_CoA_acyltransferase"/>
</dbReference>
<feature type="region of interest" description="Disordered" evidence="5">
    <location>
        <begin position="162"/>
        <end position="184"/>
    </location>
</feature>
<evidence type="ECO:0000256" key="4">
    <source>
        <dbReference type="HAMAP-Rule" id="MF_01812"/>
    </source>
</evidence>
<evidence type="ECO:0000259" key="6">
    <source>
        <dbReference type="PROSITE" id="PS51186"/>
    </source>
</evidence>
<name>A0A1T3NKI0_9ACTN</name>
<feature type="active site" description="Proton donor" evidence="4">
    <location>
        <position position="146"/>
    </location>
</feature>
<comment type="subunit">
    <text evidence="4">Homohexamer; trimer of dimers.</text>
</comment>
<comment type="similarity">
    <text evidence="1 4">Belongs to the acetyltransferase Eis family.</text>
</comment>
<evidence type="ECO:0000256" key="2">
    <source>
        <dbReference type="ARBA" id="ARBA00022679"/>
    </source>
</evidence>
<dbReference type="Pfam" id="PF17668">
    <property type="entry name" value="Acetyltransf_17"/>
    <property type="match status" value="1"/>
</dbReference>
<dbReference type="InterPro" id="IPR051554">
    <property type="entry name" value="Acetyltransferase_Eis"/>
</dbReference>
<feature type="compositionally biased region" description="Pro residues" evidence="5">
    <location>
        <begin position="174"/>
        <end position="183"/>
    </location>
</feature>
<dbReference type="Pfam" id="PF13530">
    <property type="entry name" value="SCP2_2"/>
    <property type="match status" value="1"/>
</dbReference>
<evidence type="ECO:0000256" key="1">
    <source>
        <dbReference type="ARBA" id="ARBA00009213"/>
    </source>
</evidence>
<dbReference type="InterPro" id="IPR022902">
    <property type="entry name" value="NAcTrfase_Eis"/>
</dbReference>
<dbReference type="NCBIfam" id="NF002367">
    <property type="entry name" value="PRK01346.1-4"/>
    <property type="match status" value="1"/>
</dbReference>
<dbReference type="InterPro" id="IPR025559">
    <property type="entry name" value="Eis_dom"/>
</dbReference>
<protein>
    <recommendedName>
        <fullName evidence="6">N-acetyltransferase domain-containing protein</fullName>
    </recommendedName>
</protein>
<evidence type="ECO:0000256" key="3">
    <source>
        <dbReference type="ARBA" id="ARBA00023315"/>
    </source>
</evidence>
<feature type="active site" description="Proton acceptor; via carboxylate" evidence="4">
    <location>
        <position position="437"/>
    </location>
</feature>
<dbReference type="HAMAP" id="MF_01812">
    <property type="entry name" value="Eis"/>
    <property type="match status" value="1"/>
</dbReference>
<dbReference type="Gene3D" id="3.30.1050.10">
    <property type="entry name" value="SCP2 sterol-binding domain"/>
    <property type="match status" value="1"/>
</dbReference>
<organism evidence="7 8">
    <name type="scientific">Embleya scabrispora</name>
    <dbReference type="NCBI Taxonomy" id="159449"/>
    <lineage>
        <taxon>Bacteria</taxon>
        <taxon>Bacillati</taxon>
        <taxon>Actinomycetota</taxon>
        <taxon>Actinomycetes</taxon>
        <taxon>Kitasatosporales</taxon>
        <taxon>Streptomycetaceae</taxon>
        <taxon>Embleya</taxon>
    </lineage>
</organism>
<dbReference type="InterPro" id="IPR000182">
    <property type="entry name" value="GNAT_dom"/>
</dbReference>
<dbReference type="SUPFAM" id="SSF55729">
    <property type="entry name" value="Acyl-CoA N-acyltransferases (Nat)"/>
    <property type="match status" value="1"/>
</dbReference>
<dbReference type="Pfam" id="PF13527">
    <property type="entry name" value="Acetyltransf_9"/>
    <property type="match status" value="1"/>
</dbReference>
<dbReference type="InterPro" id="IPR041380">
    <property type="entry name" value="Acetyltransf_17"/>
</dbReference>
<dbReference type="PANTHER" id="PTHR37817:SF1">
    <property type="entry name" value="N-ACETYLTRANSFERASE EIS"/>
    <property type="match status" value="1"/>
</dbReference>
<dbReference type="EMBL" id="MWQN01000004">
    <property type="protein sequence ID" value="OPC77357.1"/>
    <property type="molecule type" value="Genomic_DNA"/>
</dbReference>
<dbReference type="STRING" id="159449.B4N89_43350"/>
<dbReference type="PROSITE" id="PS51186">
    <property type="entry name" value="GNAT"/>
    <property type="match status" value="1"/>
</dbReference>
<dbReference type="GO" id="GO:0034069">
    <property type="term" value="F:aminoglycoside N-acetyltransferase activity"/>
    <property type="evidence" value="ECO:0007669"/>
    <property type="project" value="TreeGrafter"/>
</dbReference>
<evidence type="ECO:0000256" key="5">
    <source>
        <dbReference type="SAM" id="MobiDB-lite"/>
    </source>
</evidence>
<dbReference type="Gene3D" id="3.40.630.30">
    <property type="match status" value="2"/>
</dbReference>
<dbReference type="GO" id="GO:0030649">
    <property type="term" value="P:aminoglycoside antibiotic catabolic process"/>
    <property type="evidence" value="ECO:0007669"/>
    <property type="project" value="TreeGrafter"/>
</dbReference>
<dbReference type="PANTHER" id="PTHR37817">
    <property type="entry name" value="N-ACETYLTRANSFERASE EIS"/>
    <property type="match status" value="1"/>
</dbReference>
<feature type="binding site" evidence="4">
    <location>
        <begin position="141"/>
        <end position="142"/>
    </location>
    <ligand>
        <name>acetyl-CoA</name>
        <dbReference type="ChEBI" id="CHEBI:57288"/>
    </ligand>
</feature>
<comment type="caution">
    <text evidence="7">The sequence shown here is derived from an EMBL/GenBank/DDBJ whole genome shotgun (WGS) entry which is preliminary data.</text>
</comment>
<feature type="domain" description="N-acetyltransferase" evidence="6">
    <location>
        <begin position="25"/>
        <end position="174"/>
    </location>
</feature>
<keyword evidence="3 4" id="KW-0012">Acyltransferase</keyword>